<reference evidence="1 2" key="1">
    <citation type="journal article" date="2021" name="Sci. Rep.">
        <title>Chromosome anchoring in Senegalese sole (Solea senegalensis) reveals sex-associated markers and genome rearrangements in flatfish.</title>
        <authorList>
            <person name="Guerrero-Cozar I."/>
            <person name="Gomez-Garrido J."/>
            <person name="Berbel C."/>
            <person name="Martinez-Blanch J.F."/>
            <person name="Alioto T."/>
            <person name="Claros M.G."/>
            <person name="Gagnaire P.A."/>
            <person name="Manchado M."/>
        </authorList>
    </citation>
    <scope>NUCLEOTIDE SEQUENCE [LARGE SCALE GENOMIC DNA]</scope>
    <source>
        <strain evidence="1">Sse05_10M</strain>
    </source>
</reference>
<evidence type="ECO:0000313" key="2">
    <source>
        <dbReference type="Proteomes" id="UP000693946"/>
    </source>
</evidence>
<keyword evidence="2" id="KW-1185">Reference proteome</keyword>
<gene>
    <name evidence="1" type="ORF">JOB18_018058</name>
</gene>
<proteinExistence type="predicted"/>
<dbReference type="EMBL" id="JAGKHQ010000016">
    <property type="protein sequence ID" value="KAG7493887.1"/>
    <property type="molecule type" value="Genomic_DNA"/>
</dbReference>
<dbReference type="AlphaFoldDB" id="A0AAV6QPG5"/>
<evidence type="ECO:0000313" key="1">
    <source>
        <dbReference type="EMBL" id="KAG7493887.1"/>
    </source>
</evidence>
<organism evidence="1 2">
    <name type="scientific">Solea senegalensis</name>
    <name type="common">Senegalese sole</name>
    <dbReference type="NCBI Taxonomy" id="28829"/>
    <lineage>
        <taxon>Eukaryota</taxon>
        <taxon>Metazoa</taxon>
        <taxon>Chordata</taxon>
        <taxon>Craniata</taxon>
        <taxon>Vertebrata</taxon>
        <taxon>Euteleostomi</taxon>
        <taxon>Actinopterygii</taxon>
        <taxon>Neopterygii</taxon>
        <taxon>Teleostei</taxon>
        <taxon>Neoteleostei</taxon>
        <taxon>Acanthomorphata</taxon>
        <taxon>Carangaria</taxon>
        <taxon>Pleuronectiformes</taxon>
        <taxon>Pleuronectoidei</taxon>
        <taxon>Soleidae</taxon>
        <taxon>Solea</taxon>
    </lineage>
</organism>
<dbReference type="Proteomes" id="UP000693946">
    <property type="component" value="Linkage Group LG4"/>
</dbReference>
<comment type="caution">
    <text evidence="1">The sequence shown here is derived from an EMBL/GenBank/DDBJ whole genome shotgun (WGS) entry which is preliminary data.</text>
</comment>
<sequence>MQEQLMNLQALLPQELEELTPALTLHSLHFSASDLLPLCPTTQTSPQFLVQSLNITHSVISISVVEMLELGRVDFEHHSFKDSTSQSKTHFVHAILSPQDHMSLALLSSD</sequence>
<accession>A0AAV6QPG5</accession>
<name>A0AAV6QPG5_SOLSE</name>
<protein>
    <submittedName>
        <fullName evidence="1">Uncharacterized protein</fullName>
    </submittedName>
</protein>